<accession>A0ABS1XN93</accession>
<dbReference type="Gene3D" id="3.30.300.30">
    <property type="match status" value="1"/>
</dbReference>
<evidence type="ECO:0000313" key="3">
    <source>
        <dbReference type="EMBL" id="MBM0230718.1"/>
    </source>
</evidence>
<dbReference type="InterPro" id="IPR000873">
    <property type="entry name" value="AMP-dep_synth/lig_dom"/>
</dbReference>
<protein>
    <submittedName>
        <fullName evidence="3">AMP-binding protein</fullName>
    </submittedName>
</protein>
<dbReference type="InterPro" id="IPR025110">
    <property type="entry name" value="AMP-bd_C"/>
</dbReference>
<dbReference type="RefSeq" id="WP_203173204.1">
    <property type="nucleotide sequence ID" value="NZ_JAEVHM010000003.1"/>
</dbReference>
<evidence type="ECO:0000259" key="1">
    <source>
        <dbReference type="Pfam" id="PF00501"/>
    </source>
</evidence>
<dbReference type="InterPro" id="IPR045851">
    <property type="entry name" value="AMP-bd_C_sf"/>
</dbReference>
<dbReference type="Proteomes" id="UP000601027">
    <property type="component" value="Unassembled WGS sequence"/>
</dbReference>
<keyword evidence="4" id="KW-1185">Reference proteome</keyword>
<name>A0ABS1XN93_9ACTN</name>
<dbReference type="PANTHER" id="PTHR45527">
    <property type="entry name" value="NONRIBOSOMAL PEPTIDE SYNTHETASE"/>
    <property type="match status" value="1"/>
</dbReference>
<reference evidence="3 4" key="1">
    <citation type="submission" date="2021-01" db="EMBL/GenBank/DDBJ databases">
        <title>Draft genome sequence of Micromonospora sp. strain STR1_7.</title>
        <authorList>
            <person name="Karlyshev A."/>
            <person name="Jawad R."/>
        </authorList>
    </citation>
    <scope>NUCLEOTIDE SEQUENCE [LARGE SCALE GENOMIC DNA]</scope>
    <source>
        <strain evidence="3 4">STR1-7</strain>
    </source>
</reference>
<dbReference type="Gene3D" id="3.40.50.12780">
    <property type="entry name" value="N-terminal domain of ligase-like"/>
    <property type="match status" value="1"/>
</dbReference>
<dbReference type="InterPro" id="IPR042099">
    <property type="entry name" value="ANL_N_sf"/>
</dbReference>
<feature type="domain" description="AMP-binding enzyme C-terminal" evidence="2">
    <location>
        <begin position="397"/>
        <end position="470"/>
    </location>
</feature>
<dbReference type="PANTHER" id="PTHR45527:SF1">
    <property type="entry name" value="FATTY ACID SYNTHASE"/>
    <property type="match status" value="1"/>
</dbReference>
<feature type="domain" description="AMP-dependent synthetase/ligase" evidence="1">
    <location>
        <begin position="38"/>
        <end position="356"/>
    </location>
</feature>
<evidence type="ECO:0000259" key="2">
    <source>
        <dbReference type="Pfam" id="PF13193"/>
    </source>
</evidence>
<proteinExistence type="predicted"/>
<evidence type="ECO:0000313" key="4">
    <source>
        <dbReference type="Proteomes" id="UP000601027"/>
    </source>
</evidence>
<dbReference type="EMBL" id="JAEVHM010000003">
    <property type="protein sequence ID" value="MBM0230718.1"/>
    <property type="molecule type" value="Genomic_DNA"/>
</dbReference>
<dbReference type="SUPFAM" id="SSF56801">
    <property type="entry name" value="Acetyl-CoA synthetase-like"/>
    <property type="match status" value="1"/>
</dbReference>
<organism evidence="3 4">
    <name type="scientific">Micromonospora parastrephiae</name>
    <dbReference type="NCBI Taxonomy" id="2806101"/>
    <lineage>
        <taxon>Bacteria</taxon>
        <taxon>Bacillati</taxon>
        <taxon>Actinomycetota</taxon>
        <taxon>Actinomycetes</taxon>
        <taxon>Micromonosporales</taxon>
        <taxon>Micromonosporaceae</taxon>
        <taxon>Micromonospora</taxon>
    </lineage>
</organism>
<gene>
    <name evidence="3" type="ORF">JNW91_01765</name>
</gene>
<sequence length="496" mass="52210">MTAAPTPAGAASHHQLCGATLDAPEHILDLVEPHLGTNAPAVTDREGTFTYRELDERSAMIARVLLTEGVRPGDHVLIHARLSRWAVVAMLGVLRSGATYVPVDAAFPAGRRQHITRASGARYAVVENGLTDVPPTPVMIPADVRDVGAATVRGPLAYTCYTSGSTGAPKGVTISARALAASTAARLHYYDAPVTRFVLCSSISFDSSVAGIYWTLASGAELVIPSDRQTDVLAIARAAAGASHMLTLPSLYRMMLRGELFTNAVAPRNVIVAGESCPPDLLRQHFAAVPDCELFNEYGPTECTVWSTVHRCRPEDASAGSVPIGRPIPGTTLYVESTGDAPGELVIGGQGLAEQYRAAGVFHTGDLVSVDAEGRLVFHGRVDDQLKLGGMRIERNEISSVLATCPGVAEAAVGVAERNGRSAVLGVVTVTDPLLTPAAVRAHALRHLPGVAVPGRIEIRGQLPTLPNGKVDQRGVDMLAAQAHTARTREAADDRP</sequence>
<dbReference type="Pfam" id="PF00501">
    <property type="entry name" value="AMP-binding"/>
    <property type="match status" value="1"/>
</dbReference>
<comment type="caution">
    <text evidence="3">The sequence shown here is derived from an EMBL/GenBank/DDBJ whole genome shotgun (WGS) entry which is preliminary data.</text>
</comment>
<dbReference type="Pfam" id="PF13193">
    <property type="entry name" value="AMP-binding_C"/>
    <property type="match status" value="1"/>
</dbReference>